<proteinExistence type="predicted"/>
<dbReference type="RefSeq" id="WP_092058050.1">
    <property type="nucleotide sequence ID" value="NZ_FOJJ01000039.1"/>
</dbReference>
<gene>
    <name evidence="2" type="primary">ablB</name>
    <name evidence="2" type="ORF">FL622_10450</name>
</gene>
<evidence type="ECO:0000259" key="1">
    <source>
        <dbReference type="PROSITE" id="PS51186"/>
    </source>
</evidence>
<evidence type="ECO:0000313" key="2">
    <source>
        <dbReference type="EMBL" id="TRO80510.1"/>
    </source>
</evidence>
<dbReference type="InterPro" id="IPR022525">
    <property type="entry name" value="GNAT_AblB"/>
</dbReference>
<reference evidence="2 3" key="1">
    <citation type="submission" date="2019-07" db="EMBL/GenBank/DDBJ databases">
        <title>Insights of Desulfuromonas acetexigens electromicrobiology.</title>
        <authorList>
            <person name="Katuri K."/>
            <person name="Sapireddy V."/>
            <person name="Shaw D.R."/>
            <person name="Saikaly P."/>
        </authorList>
    </citation>
    <scope>NUCLEOTIDE SEQUENCE [LARGE SCALE GENOMIC DNA]</scope>
    <source>
        <strain evidence="2 3">2873</strain>
    </source>
</reference>
<dbReference type="CDD" id="cd04301">
    <property type="entry name" value="NAT_SF"/>
    <property type="match status" value="1"/>
</dbReference>
<dbReference type="AlphaFoldDB" id="A0A550JB67"/>
<feature type="domain" description="N-acetyltransferase" evidence="1">
    <location>
        <begin position="128"/>
        <end position="279"/>
    </location>
</feature>
<protein>
    <submittedName>
        <fullName evidence="2">Putative beta-lysine N-acetyltransferase</fullName>
    </submittedName>
</protein>
<dbReference type="Pfam" id="PF00583">
    <property type="entry name" value="Acetyltransf_1"/>
    <property type="match status" value="1"/>
</dbReference>
<dbReference type="Gene3D" id="3.40.630.30">
    <property type="match status" value="1"/>
</dbReference>
<comment type="caution">
    <text evidence="2">The sequence shown here is derived from an EMBL/GenBank/DDBJ whole genome shotgun (WGS) entry which is preliminary data.</text>
</comment>
<name>A0A550JB67_9BACT</name>
<dbReference type="InterPro" id="IPR016181">
    <property type="entry name" value="Acyl_CoA_acyltransferase"/>
</dbReference>
<dbReference type="NCBIfam" id="TIGR03827">
    <property type="entry name" value="GNAT_ablB"/>
    <property type="match status" value="1"/>
</dbReference>
<dbReference type="InterPro" id="IPR000182">
    <property type="entry name" value="GNAT_dom"/>
</dbReference>
<keyword evidence="2" id="KW-0808">Transferase</keyword>
<dbReference type="OrthoDB" id="9790652at2"/>
<evidence type="ECO:0000313" key="3">
    <source>
        <dbReference type="Proteomes" id="UP000317155"/>
    </source>
</evidence>
<dbReference type="PROSITE" id="PS51186">
    <property type="entry name" value="GNAT"/>
    <property type="match status" value="1"/>
</dbReference>
<dbReference type="SUPFAM" id="SSF55729">
    <property type="entry name" value="Acyl-CoA N-acyltransferases (Nat)"/>
    <property type="match status" value="1"/>
</dbReference>
<sequence length="280" mass="31774">MMNDRIETFGQSTIQHGKHSDRVYLMKLGQDDLPGLLSRLEDLADEKGYSKIFAKVPDDRLDHFRRHGYRPEAQVPRFYGGDRAAHFLGKYLCPKRREEPRPQRVAEVLELARAKEPLPEAPSLTEGYRWRPLDPSDTQAMVAVYRRVFASYPFPIHNPAYLEETMADNVRYHGIFRDDRLVAIASAELDKSGGNGEMTDFATLPEERGQGLANYLLTRLEEAAAEEGIVTAYTIARAYSFGMNITFAKLGYDFGGTLTRNTQISGDLESMNVWYKPLVS</sequence>
<dbReference type="Proteomes" id="UP000317155">
    <property type="component" value="Unassembled WGS sequence"/>
</dbReference>
<accession>A0A550JB67</accession>
<dbReference type="GO" id="GO:0008080">
    <property type="term" value="F:N-acetyltransferase activity"/>
    <property type="evidence" value="ECO:0007669"/>
    <property type="project" value="InterPro"/>
</dbReference>
<organism evidence="2 3">
    <name type="scientific">Trichloromonas acetexigens</name>
    <dbReference type="NCBI Taxonomy" id="38815"/>
    <lineage>
        <taxon>Bacteria</taxon>
        <taxon>Pseudomonadati</taxon>
        <taxon>Thermodesulfobacteriota</taxon>
        <taxon>Desulfuromonadia</taxon>
        <taxon>Desulfuromonadales</taxon>
        <taxon>Trichloromonadaceae</taxon>
        <taxon>Trichloromonas</taxon>
    </lineage>
</organism>
<keyword evidence="3" id="KW-1185">Reference proteome</keyword>
<dbReference type="EMBL" id="VJVV01000007">
    <property type="protein sequence ID" value="TRO80510.1"/>
    <property type="molecule type" value="Genomic_DNA"/>
</dbReference>